<dbReference type="InterPro" id="IPR035093">
    <property type="entry name" value="RelE/ParE_toxin_dom_sf"/>
</dbReference>
<dbReference type="Gene3D" id="3.30.2310.20">
    <property type="entry name" value="RelE-like"/>
    <property type="match status" value="1"/>
</dbReference>
<sequence length="91" mass="10571">MAEKYHVVLTEKAKKSLKKLDRHTALLITGWLRKNLEGCANPYQYGKSLSANRSGQWRYRIGDYRLVCEISEQTITILVLNVGHRKEICKH</sequence>
<accession>A0A4P9CBE8</accession>
<evidence type="ECO:0000256" key="2">
    <source>
        <dbReference type="ARBA" id="ARBA00022649"/>
    </source>
</evidence>
<dbReference type="Pfam" id="PF05016">
    <property type="entry name" value="ParE_toxin"/>
    <property type="match status" value="1"/>
</dbReference>
<dbReference type="SUPFAM" id="SSF143011">
    <property type="entry name" value="RelE-like"/>
    <property type="match status" value="1"/>
</dbReference>
<dbReference type="PANTHER" id="PTHR35601">
    <property type="entry name" value="TOXIN RELE"/>
    <property type="match status" value="1"/>
</dbReference>
<proteinExistence type="inferred from homology"/>
<dbReference type="Proteomes" id="UP000218387">
    <property type="component" value="Chromosome"/>
</dbReference>
<dbReference type="PANTHER" id="PTHR35601:SF1">
    <property type="entry name" value="TOXIN RELE"/>
    <property type="match status" value="1"/>
</dbReference>
<gene>
    <name evidence="3" type="ORF">CPZ25_017085</name>
</gene>
<dbReference type="AlphaFoldDB" id="A0A4P9CBE8"/>
<dbReference type="EMBL" id="CP029487">
    <property type="protein sequence ID" value="QCT72968.1"/>
    <property type="molecule type" value="Genomic_DNA"/>
</dbReference>
<dbReference type="NCBIfam" id="TIGR02385">
    <property type="entry name" value="RelE_StbE"/>
    <property type="match status" value="1"/>
</dbReference>
<keyword evidence="2" id="KW-1277">Toxin-antitoxin system</keyword>
<protein>
    <submittedName>
        <fullName evidence="3">Type II toxin-antitoxin system RelE/ParE family toxin</fullName>
    </submittedName>
</protein>
<evidence type="ECO:0000313" key="4">
    <source>
        <dbReference type="Proteomes" id="UP000218387"/>
    </source>
</evidence>
<dbReference type="InterPro" id="IPR007712">
    <property type="entry name" value="RelE/ParE_toxin"/>
</dbReference>
<comment type="similarity">
    <text evidence="1">Belongs to the RelE toxin family.</text>
</comment>
<keyword evidence="4" id="KW-1185">Reference proteome</keyword>
<dbReference type="RefSeq" id="WP_058695706.1">
    <property type="nucleotide sequence ID" value="NZ_CABJDW020000007.1"/>
</dbReference>
<evidence type="ECO:0000313" key="3">
    <source>
        <dbReference type="EMBL" id="QCT72968.1"/>
    </source>
</evidence>
<evidence type="ECO:0000256" key="1">
    <source>
        <dbReference type="ARBA" id="ARBA00006226"/>
    </source>
</evidence>
<name>A0A4P9CBE8_EUBML</name>
<reference evidence="3 4" key="1">
    <citation type="submission" date="2018-05" db="EMBL/GenBank/DDBJ databases">
        <title>Genome comparison of Eubacterium sp.</title>
        <authorList>
            <person name="Feng Y."/>
            <person name="Sanchez-Andrea I."/>
            <person name="Stams A.J.M."/>
            <person name="De Vos W.M."/>
        </authorList>
    </citation>
    <scope>NUCLEOTIDE SEQUENCE [LARGE SCALE GENOMIC DNA]</scope>
    <source>
        <strain evidence="3 4">YI</strain>
    </source>
</reference>
<organism evidence="3 4">
    <name type="scientific">Eubacterium maltosivorans</name>
    <dbReference type="NCBI Taxonomy" id="2041044"/>
    <lineage>
        <taxon>Bacteria</taxon>
        <taxon>Bacillati</taxon>
        <taxon>Bacillota</taxon>
        <taxon>Clostridia</taxon>
        <taxon>Eubacteriales</taxon>
        <taxon>Eubacteriaceae</taxon>
        <taxon>Eubacterium</taxon>
    </lineage>
</organism>
<dbReference type="KEGG" id="emt:CPZ25_017085"/>